<protein>
    <submittedName>
        <fullName evidence="1">Uncharacterized protein</fullName>
    </submittedName>
</protein>
<dbReference type="OrthoDB" id="7210741at2"/>
<name>A0A0G3XI25_9SPHN</name>
<dbReference type="KEGG" id="cna:AB433_10200"/>
<dbReference type="EMBL" id="CP011770">
    <property type="protein sequence ID" value="AKM10254.1"/>
    <property type="molecule type" value="Genomic_DNA"/>
</dbReference>
<reference evidence="1 2" key="1">
    <citation type="submission" date="2015-06" db="EMBL/GenBank/DDBJ databases">
        <authorList>
            <person name="Zeng Y."/>
            <person name="Huang Y."/>
        </authorList>
    </citation>
    <scope>NUCLEOTIDE SEQUENCE [LARGE SCALE GENOMIC DNA]</scope>
    <source>
        <strain evidence="1 2">PQ-2</strain>
    </source>
</reference>
<organism evidence="1 2">
    <name type="scientific">Croceicoccus naphthovorans</name>
    <dbReference type="NCBI Taxonomy" id="1348774"/>
    <lineage>
        <taxon>Bacteria</taxon>
        <taxon>Pseudomonadati</taxon>
        <taxon>Pseudomonadota</taxon>
        <taxon>Alphaproteobacteria</taxon>
        <taxon>Sphingomonadales</taxon>
        <taxon>Erythrobacteraceae</taxon>
        <taxon>Croceicoccus</taxon>
    </lineage>
</organism>
<dbReference type="AlphaFoldDB" id="A0A0G3XI25"/>
<proteinExistence type="predicted"/>
<dbReference type="Proteomes" id="UP000035287">
    <property type="component" value="Chromosome"/>
</dbReference>
<accession>A0A0G3XI25</accession>
<evidence type="ECO:0000313" key="1">
    <source>
        <dbReference type="EMBL" id="AKM10254.1"/>
    </source>
</evidence>
<gene>
    <name evidence="1" type="ORF">AB433_10200</name>
</gene>
<evidence type="ECO:0000313" key="2">
    <source>
        <dbReference type="Proteomes" id="UP000035287"/>
    </source>
</evidence>
<sequence length="222" mass="24934">MSDTRLRLAPRTWGKLGNKPGEPTPWDQNFETVFHQADAGFPAVIDWLEGLTFEARPGQPRRSRFLPQPSSDVRFGQMVESLTSLAIRSPMTREACVGIAERFRGPLPEWERNSLIAMNMRDMHARAVQAFGVRDKATAILSPDREFVFGDGFYHNLTSPSGAPHAPNILAPLTPRLAVLYARPMQYTVEPRLSEMRFAVRSSLVAKATRTWQLSRIALCSP</sequence>
<dbReference type="RefSeq" id="WP_047820925.1">
    <property type="nucleotide sequence ID" value="NZ_CP011770.1"/>
</dbReference>
<keyword evidence="2" id="KW-1185">Reference proteome</keyword>
<dbReference type="STRING" id="1348774.AB433_10200"/>